<dbReference type="AlphaFoldDB" id="X1E2E2"/>
<dbReference type="SUPFAM" id="SSF54862">
    <property type="entry name" value="4Fe-4S ferredoxins"/>
    <property type="match status" value="1"/>
</dbReference>
<dbReference type="EMBL" id="BART01022963">
    <property type="protein sequence ID" value="GAH02833.1"/>
    <property type="molecule type" value="Genomic_DNA"/>
</dbReference>
<reference evidence="2" key="1">
    <citation type="journal article" date="2014" name="Front. Microbiol.">
        <title>High frequency of phylogenetically diverse reductive dehalogenase-homologous genes in deep subseafloor sedimentary metagenomes.</title>
        <authorList>
            <person name="Kawai M."/>
            <person name="Futagami T."/>
            <person name="Toyoda A."/>
            <person name="Takaki Y."/>
            <person name="Nishi S."/>
            <person name="Hori S."/>
            <person name="Arai W."/>
            <person name="Tsubouchi T."/>
            <person name="Morono Y."/>
            <person name="Uchiyama I."/>
            <person name="Ito T."/>
            <person name="Fujiyama A."/>
            <person name="Inagaki F."/>
            <person name="Takami H."/>
        </authorList>
    </citation>
    <scope>NUCLEOTIDE SEQUENCE</scope>
    <source>
        <strain evidence="2">Expedition CK06-06</strain>
    </source>
</reference>
<dbReference type="InterPro" id="IPR017900">
    <property type="entry name" value="4Fe4S_Fe_S_CS"/>
</dbReference>
<sequence>MYSRNHIFAYGTDGDLFIPEVNNDICVGCGACEYACPTIPYKAIYVDGNVVHLDAEKPEEEELKAPSTEEDFPF</sequence>
<gene>
    <name evidence="2" type="ORF">S01H4_41919</name>
</gene>
<name>X1E2E2_9ZZZZ</name>
<evidence type="ECO:0000259" key="1">
    <source>
        <dbReference type="PROSITE" id="PS51379"/>
    </source>
</evidence>
<dbReference type="Pfam" id="PF12837">
    <property type="entry name" value="Fer4_6"/>
    <property type="match status" value="1"/>
</dbReference>
<comment type="caution">
    <text evidence="2">The sequence shown here is derived from an EMBL/GenBank/DDBJ whole genome shotgun (WGS) entry which is preliminary data.</text>
</comment>
<dbReference type="Gene3D" id="3.30.70.20">
    <property type="match status" value="1"/>
</dbReference>
<feature type="domain" description="4Fe-4S ferredoxin-type" evidence="1">
    <location>
        <begin position="17"/>
        <end position="49"/>
    </location>
</feature>
<dbReference type="PROSITE" id="PS00198">
    <property type="entry name" value="4FE4S_FER_1"/>
    <property type="match status" value="1"/>
</dbReference>
<dbReference type="InterPro" id="IPR017896">
    <property type="entry name" value="4Fe4S_Fe-S-bd"/>
</dbReference>
<protein>
    <recommendedName>
        <fullName evidence="1">4Fe-4S ferredoxin-type domain-containing protein</fullName>
    </recommendedName>
</protein>
<evidence type="ECO:0000313" key="2">
    <source>
        <dbReference type="EMBL" id="GAH02833.1"/>
    </source>
</evidence>
<dbReference type="PROSITE" id="PS51379">
    <property type="entry name" value="4FE4S_FER_2"/>
    <property type="match status" value="1"/>
</dbReference>
<organism evidence="2">
    <name type="scientific">marine sediment metagenome</name>
    <dbReference type="NCBI Taxonomy" id="412755"/>
    <lineage>
        <taxon>unclassified sequences</taxon>
        <taxon>metagenomes</taxon>
        <taxon>ecological metagenomes</taxon>
    </lineage>
</organism>
<accession>X1E2E2</accession>
<proteinExistence type="predicted"/>